<sequence>MGVVRFWLRWALIALLGVAVVFGGWAGWRFYRDTAIPAPPDVPGLARAPETEEARLAAERRMADRIDRLPELLPWAQGLGRSTVDVCRTDYRGGLFLRGLWLPVACERTVNVYLAFDGGDVRSRLADLDRYLDAEGWRSSQRWSGLVAADEYAHQPPADPTPEEVAEAAARPIAPSVEFRPATDEAVRTELAVSVSRPPGPELLTSGEDYWYEKYGGRRYRNDEGQRSEYLAWQPVRPSEVTGPAEGRYVVVLGFTTRYAEQQEAP</sequence>
<evidence type="ECO:0000313" key="3">
    <source>
        <dbReference type="Proteomes" id="UP000263377"/>
    </source>
</evidence>
<reference evidence="2 3" key="1">
    <citation type="submission" date="2018-08" db="EMBL/GenBank/DDBJ databases">
        <title>Diversity &amp; Physiological Properties of Lignin-Decomposing Actinobacteria from Soil.</title>
        <authorList>
            <person name="Roh S.G."/>
            <person name="Kim S.B."/>
        </authorList>
    </citation>
    <scope>NUCLEOTIDE SEQUENCE [LARGE SCALE GENOMIC DNA]</scope>
    <source>
        <strain evidence="2 3">MMS17-GH009</strain>
    </source>
</reference>
<dbReference type="RefSeq" id="WP_117489084.1">
    <property type="nucleotide sequence ID" value="NZ_QVIG01000001.1"/>
</dbReference>
<protein>
    <submittedName>
        <fullName evidence="2">Uncharacterized protein</fullName>
    </submittedName>
</protein>
<keyword evidence="1" id="KW-0812">Transmembrane</keyword>
<comment type="caution">
    <text evidence="2">The sequence shown here is derived from an EMBL/GenBank/DDBJ whole genome shotgun (WGS) entry which is preliminary data.</text>
</comment>
<dbReference type="EMBL" id="QVIG01000001">
    <property type="protein sequence ID" value="RGD60909.1"/>
    <property type="molecule type" value="Genomic_DNA"/>
</dbReference>
<evidence type="ECO:0000256" key="1">
    <source>
        <dbReference type="SAM" id="Phobius"/>
    </source>
</evidence>
<dbReference type="AlphaFoldDB" id="A0A372ZYI5"/>
<keyword evidence="3" id="KW-1185">Reference proteome</keyword>
<evidence type="ECO:0000313" key="2">
    <source>
        <dbReference type="EMBL" id="RGD60909.1"/>
    </source>
</evidence>
<keyword evidence="1" id="KW-1133">Transmembrane helix</keyword>
<name>A0A372ZYI5_9ACTN</name>
<dbReference type="Proteomes" id="UP000263377">
    <property type="component" value="Unassembled WGS sequence"/>
</dbReference>
<keyword evidence="1" id="KW-0472">Membrane</keyword>
<proteinExistence type="predicted"/>
<accession>A0A372ZYI5</accession>
<gene>
    <name evidence="2" type="ORF">DR950_26875</name>
</gene>
<organism evidence="2 3">
    <name type="scientific">Kitasatospora xanthocidica</name>
    <dbReference type="NCBI Taxonomy" id="83382"/>
    <lineage>
        <taxon>Bacteria</taxon>
        <taxon>Bacillati</taxon>
        <taxon>Actinomycetota</taxon>
        <taxon>Actinomycetes</taxon>
        <taxon>Kitasatosporales</taxon>
        <taxon>Streptomycetaceae</taxon>
        <taxon>Kitasatospora</taxon>
    </lineage>
</organism>
<feature type="transmembrane region" description="Helical" evidence="1">
    <location>
        <begin position="6"/>
        <end position="28"/>
    </location>
</feature>